<reference evidence="1" key="2">
    <citation type="submission" date="2022-06" db="UniProtKB">
        <authorList>
            <consortium name="EnsemblMetazoa"/>
        </authorList>
    </citation>
    <scope>IDENTIFICATION</scope>
    <source>
        <strain evidence="1">DF5081</strain>
    </source>
</reference>
<keyword evidence="2" id="KW-1185">Reference proteome</keyword>
<name>A0A8R1ISZ0_CAEJA</name>
<proteinExistence type="predicted"/>
<evidence type="ECO:0000313" key="1">
    <source>
        <dbReference type="EnsemblMetazoa" id="CJA37739.1"/>
    </source>
</evidence>
<protein>
    <submittedName>
        <fullName evidence="1">Uncharacterized protein</fullName>
    </submittedName>
</protein>
<organism evidence="1 2">
    <name type="scientific">Caenorhabditis japonica</name>
    <dbReference type="NCBI Taxonomy" id="281687"/>
    <lineage>
        <taxon>Eukaryota</taxon>
        <taxon>Metazoa</taxon>
        <taxon>Ecdysozoa</taxon>
        <taxon>Nematoda</taxon>
        <taxon>Chromadorea</taxon>
        <taxon>Rhabditida</taxon>
        <taxon>Rhabditina</taxon>
        <taxon>Rhabditomorpha</taxon>
        <taxon>Rhabditoidea</taxon>
        <taxon>Rhabditidae</taxon>
        <taxon>Peloderinae</taxon>
        <taxon>Caenorhabditis</taxon>
    </lineage>
</organism>
<dbReference type="EnsemblMetazoa" id="CJA37739.1">
    <property type="protein sequence ID" value="CJA37739.1"/>
    <property type="gene ID" value="WBGene00213586"/>
</dbReference>
<dbReference type="AlphaFoldDB" id="A0A8R1ISZ0"/>
<dbReference type="Proteomes" id="UP000005237">
    <property type="component" value="Unassembled WGS sequence"/>
</dbReference>
<reference evidence="2" key="1">
    <citation type="submission" date="2010-08" db="EMBL/GenBank/DDBJ databases">
        <authorList>
            <consortium name="Caenorhabditis japonica Sequencing Consortium"/>
            <person name="Wilson R.K."/>
        </authorList>
    </citation>
    <scope>NUCLEOTIDE SEQUENCE [LARGE SCALE GENOMIC DNA]</scope>
    <source>
        <strain evidence="2">DF5081</strain>
    </source>
</reference>
<sequence>MAEWCADHLRNCEGWKAAGLELSTSCDENAKWLDACIRQLVSWSDCTSLGGFSVSLDKLVESDPAAS</sequence>
<accession>A0A8R1ISZ0</accession>
<evidence type="ECO:0000313" key="2">
    <source>
        <dbReference type="Proteomes" id="UP000005237"/>
    </source>
</evidence>